<organism evidence="1 2">
    <name type="scientific">Mycena maculata</name>
    <dbReference type="NCBI Taxonomy" id="230809"/>
    <lineage>
        <taxon>Eukaryota</taxon>
        <taxon>Fungi</taxon>
        <taxon>Dikarya</taxon>
        <taxon>Basidiomycota</taxon>
        <taxon>Agaricomycotina</taxon>
        <taxon>Agaricomycetes</taxon>
        <taxon>Agaricomycetidae</taxon>
        <taxon>Agaricales</taxon>
        <taxon>Marasmiineae</taxon>
        <taxon>Mycenaceae</taxon>
        <taxon>Mycena</taxon>
    </lineage>
</organism>
<dbReference type="AlphaFoldDB" id="A0AAD7MKZ6"/>
<accession>A0AAD7MKZ6</accession>
<keyword evidence="2" id="KW-1185">Reference proteome</keyword>
<comment type="caution">
    <text evidence="1">The sequence shown here is derived from an EMBL/GenBank/DDBJ whole genome shotgun (WGS) entry which is preliminary data.</text>
</comment>
<sequence length="201" mass="22429">LLGLSLWLVPSEADTDRLRKIMDIRPSTDPSNLGASYPRFQPHVTLASLSESHTADIVQFALSSIPEAQSPLPVAFRAVEVGDHFFRSVYIAVNPSKALLDLHANLHRELGIATPGTPKYPHMSLCYITEDDAKAGERTNYFHELETSGRIRNDREAVSLNCRERDSEDAWLSGFDAQEIWIVKCEGPVENWAIQTKITLG</sequence>
<dbReference type="EMBL" id="JARJLG010000267">
    <property type="protein sequence ID" value="KAJ7721548.1"/>
    <property type="molecule type" value="Genomic_DNA"/>
</dbReference>
<protein>
    <submittedName>
        <fullName evidence="1">2',3'-cyclic-nucleotide 3'-phosphodiesterase</fullName>
    </submittedName>
</protein>
<name>A0AAD7MKZ6_9AGAR</name>
<dbReference type="Proteomes" id="UP001215280">
    <property type="component" value="Unassembled WGS sequence"/>
</dbReference>
<evidence type="ECO:0000313" key="2">
    <source>
        <dbReference type="Proteomes" id="UP001215280"/>
    </source>
</evidence>
<gene>
    <name evidence="1" type="ORF">DFH07DRAFT_760373</name>
</gene>
<dbReference type="PANTHER" id="PTHR28141:SF1">
    <property type="entry name" value="2',3'-CYCLIC-NUCLEOTIDE 3'-PHOSPHODIESTERASE"/>
    <property type="match status" value="1"/>
</dbReference>
<dbReference type="SUPFAM" id="SSF55144">
    <property type="entry name" value="LigT-like"/>
    <property type="match status" value="1"/>
</dbReference>
<evidence type="ECO:0000313" key="1">
    <source>
        <dbReference type="EMBL" id="KAJ7721548.1"/>
    </source>
</evidence>
<dbReference type="PANTHER" id="PTHR28141">
    <property type="entry name" value="2',3'-CYCLIC-NUCLEOTIDE 3'-PHOSPHODIESTERASE"/>
    <property type="match status" value="1"/>
</dbReference>
<dbReference type="InterPro" id="IPR012386">
    <property type="entry name" value="Cyclic-nucl_3Pdiesterase"/>
</dbReference>
<dbReference type="InterPro" id="IPR009097">
    <property type="entry name" value="Cyclic_Pdiesterase"/>
</dbReference>
<feature type="non-terminal residue" evidence="1">
    <location>
        <position position="1"/>
    </location>
</feature>
<dbReference type="GO" id="GO:0009187">
    <property type="term" value="P:cyclic nucleotide metabolic process"/>
    <property type="evidence" value="ECO:0007669"/>
    <property type="project" value="TreeGrafter"/>
</dbReference>
<reference evidence="1" key="1">
    <citation type="submission" date="2023-03" db="EMBL/GenBank/DDBJ databases">
        <title>Massive genome expansion in bonnet fungi (Mycena s.s.) driven by repeated elements and novel gene families across ecological guilds.</title>
        <authorList>
            <consortium name="Lawrence Berkeley National Laboratory"/>
            <person name="Harder C.B."/>
            <person name="Miyauchi S."/>
            <person name="Viragh M."/>
            <person name="Kuo A."/>
            <person name="Thoen E."/>
            <person name="Andreopoulos B."/>
            <person name="Lu D."/>
            <person name="Skrede I."/>
            <person name="Drula E."/>
            <person name="Henrissat B."/>
            <person name="Morin E."/>
            <person name="Kohler A."/>
            <person name="Barry K."/>
            <person name="LaButti K."/>
            <person name="Morin E."/>
            <person name="Salamov A."/>
            <person name="Lipzen A."/>
            <person name="Mereny Z."/>
            <person name="Hegedus B."/>
            <person name="Baldrian P."/>
            <person name="Stursova M."/>
            <person name="Weitz H."/>
            <person name="Taylor A."/>
            <person name="Grigoriev I.V."/>
            <person name="Nagy L.G."/>
            <person name="Martin F."/>
            <person name="Kauserud H."/>
        </authorList>
    </citation>
    <scope>NUCLEOTIDE SEQUENCE</scope>
    <source>
        <strain evidence="1">CBHHK188m</strain>
    </source>
</reference>
<proteinExistence type="predicted"/>
<dbReference type="GO" id="GO:0004113">
    <property type="term" value="F:2',3'-cyclic-nucleotide 3'-phosphodiesterase activity"/>
    <property type="evidence" value="ECO:0007669"/>
    <property type="project" value="TreeGrafter"/>
</dbReference>
<dbReference type="Pfam" id="PF07823">
    <property type="entry name" value="CPDase"/>
    <property type="match status" value="1"/>
</dbReference>
<dbReference type="Gene3D" id="3.90.1140.10">
    <property type="entry name" value="Cyclic phosphodiesterase"/>
    <property type="match status" value="1"/>
</dbReference>